<dbReference type="KEGG" id="ttn:TTX_0316"/>
<dbReference type="HOGENOM" id="CLU_2581605_0_0_2"/>
<organism evidence="1 2">
    <name type="scientific">Thermoproteus tenax (strain ATCC 35583 / DSM 2078 / JCM 9277 / NBRC 100435 / Kra 1)</name>
    <dbReference type="NCBI Taxonomy" id="768679"/>
    <lineage>
        <taxon>Archaea</taxon>
        <taxon>Thermoproteota</taxon>
        <taxon>Thermoprotei</taxon>
        <taxon>Thermoproteales</taxon>
        <taxon>Thermoproteaceae</taxon>
        <taxon>Thermoproteus</taxon>
    </lineage>
</organism>
<dbReference type="eggNOG" id="arCOG01291">
    <property type="taxonomic scope" value="Archaea"/>
</dbReference>
<dbReference type="PATRIC" id="fig|768679.9.peg.334"/>
<dbReference type="EMBL" id="FN869859">
    <property type="protein sequence ID" value="CCC80993.1"/>
    <property type="molecule type" value="Genomic_DNA"/>
</dbReference>
<sequence length="80" mass="8866">MLAHGQTCALCSWGPCGGVPRVDVEDVRDYLEARGYRGADPSFDGRRVSVKVRLRREDKVFLEQALRVPVVGQGRAPRPS</sequence>
<dbReference type="AlphaFoldDB" id="G4RN49"/>
<dbReference type="RefSeq" id="WP_014126250.1">
    <property type="nucleotide sequence ID" value="NC_016070.1"/>
</dbReference>
<gene>
    <name evidence="1" type="ordered locus">TTX_0316</name>
</gene>
<reference evidence="1 2" key="1">
    <citation type="journal article" date="2011" name="PLoS ONE">
        <title>The complete genome sequence of Thermoproteus tenax: a physiologically versatile member of the Crenarchaeota.</title>
        <authorList>
            <person name="Siebers B."/>
            <person name="Zaparty M."/>
            <person name="Raddatz G."/>
            <person name="Tjaden B."/>
            <person name="Albers S.V."/>
            <person name="Bell S.D."/>
            <person name="Blombach F."/>
            <person name="Kletzin A."/>
            <person name="Kyrpides N."/>
            <person name="Lanz C."/>
            <person name="Plagens A."/>
            <person name="Rampp M."/>
            <person name="Rosinus A."/>
            <person name="von Jan M."/>
            <person name="Makarova K.S."/>
            <person name="Klenk H.P."/>
            <person name="Schuster S.C."/>
            <person name="Hensel R."/>
        </authorList>
    </citation>
    <scope>NUCLEOTIDE SEQUENCE [LARGE SCALE GENOMIC DNA]</scope>
    <source>
        <strain evidence="2">ATCC 35583 / DSM 2078 / JCM 9277 / NBRC 100435 / Kra 1</strain>
    </source>
</reference>
<evidence type="ECO:0000313" key="2">
    <source>
        <dbReference type="Proteomes" id="UP000002654"/>
    </source>
</evidence>
<evidence type="ECO:0000313" key="1">
    <source>
        <dbReference type="EMBL" id="CCC80993.1"/>
    </source>
</evidence>
<dbReference type="GeneID" id="69053173"/>
<dbReference type="PaxDb" id="768679-TTX_0316"/>
<dbReference type="Proteomes" id="UP000002654">
    <property type="component" value="Chromosome"/>
</dbReference>
<proteinExistence type="predicted"/>
<keyword evidence="2" id="KW-1185">Reference proteome</keyword>
<dbReference type="STRING" id="768679.TTX_0316"/>
<accession>G4RN49</accession>
<name>G4RN49_THETK</name>
<protein>
    <submittedName>
        <fullName evidence="1">DNA repair photolyase</fullName>
    </submittedName>
</protein>